<dbReference type="InterPro" id="IPR050261">
    <property type="entry name" value="FrsA_esterase"/>
</dbReference>
<gene>
    <name evidence="2" type="ORF">AYL99_10652</name>
</gene>
<proteinExistence type="predicted"/>
<dbReference type="Gene3D" id="1.20.1440.110">
    <property type="entry name" value="acylaminoacyl peptidase"/>
    <property type="match status" value="1"/>
</dbReference>
<evidence type="ECO:0000313" key="3">
    <source>
        <dbReference type="Proteomes" id="UP000078343"/>
    </source>
</evidence>
<comment type="caution">
    <text evidence="2">The sequence shown here is derived from an EMBL/GenBank/DDBJ whole genome shotgun (WGS) entry which is preliminary data.</text>
</comment>
<dbReference type="PANTHER" id="PTHR22946:SF12">
    <property type="entry name" value="CONIDIAL PIGMENT BIOSYNTHESIS PROTEIN AYG1 (AFU_ORTHOLOGUE AFUA_2G17550)"/>
    <property type="match status" value="1"/>
</dbReference>
<dbReference type="GeneID" id="30014820"/>
<dbReference type="OrthoDB" id="249703at2759"/>
<evidence type="ECO:0000313" key="2">
    <source>
        <dbReference type="EMBL" id="OAP54952.1"/>
    </source>
</evidence>
<keyword evidence="1" id="KW-0732">Signal</keyword>
<dbReference type="Gene3D" id="3.40.50.1820">
    <property type="entry name" value="alpha/beta hydrolase"/>
    <property type="match status" value="1"/>
</dbReference>
<dbReference type="PANTHER" id="PTHR22946">
    <property type="entry name" value="DIENELACTONE HYDROLASE DOMAIN-CONTAINING PROTEIN-RELATED"/>
    <property type="match status" value="1"/>
</dbReference>
<feature type="signal peptide" evidence="1">
    <location>
        <begin position="1"/>
        <end position="19"/>
    </location>
</feature>
<dbReference type="Proteomes" id="UP000078343">
    <property type="component" value="Unassembled WGS sequence"/>
</dbReference>
<protein>
    <recommendedName>
        <fullName evidence="4">AB hydrolase-1 domain-containing protein</fullName>
    </recommendedName>
</protein>
<keyword evidence="3" id="KW-1185">Reference proteome</keyword>
<dbReference type="InterPro" id="IPR029058">
    <property type="entry name" value="AB_hydrolase_fold"/>
</dbReference>
<dbReference type="AlphaFoldDB" id="A0A178Z5G1"/>
<dbReference type="SUPFAM" id="SSF53474">
    <property type="entry name" value="alpha/beta-Hydrolases"/>
    <property type="match status" value="1"/>
</dbReference>
<dbReference type="RefSeq" id="XP_018688319.1">
    <property type="nucleotide sequence ID" value="XM_018842158.1"/>
</dbReference>
<dbReference type="EMBL" id="LVYI01000012">
    <property type="protein sequence ID" value="OAP54952.1"/>
    <property type="molecule type" value="Genomic_DNA"/>
</dbReference>
<organism evidence="2 3">
    <name type="scientific">Fonsecaea erecta</name>
    <dbReference type="NCBI Taxonomy" id="1367422"/>
    <lineage>
        <taxon>Eukaryota</taxon>
        <taxon>Fungi</taxon>
        <taxon>Dikarya</taxon>
        <taxon>Ascomycota</taxon>
        <taxon>Pezizomycotina</taxon>
        <taxon>Eurotiomycetes</taxon>
        <taxon>Chaetothyriomycetidae</taxon>
        <taxon>Chaetothyriales</taxon>
        <taxon>Herpotrichiellaceae</taxon>
        <taxon>Fonsecaea</taxon>
    </lineage>
</organism>
<dbReference type="STRING" id="1367422.A0A178Z5G1"/>
<reference evidence="2 3" key="1">
    <citation type="submission" date="2016-04" db="EMBL/GenBank/DDBJ databases">
        <title>Draft genome of Fonsecaea erecta CBS 125763.</title>
        <authorList>
            <person name="Weiss V.A."/>
            <person name="Vicente V.A."/>
            <person name="Raittz R.T."/>
            <person name="Moreno L.F."/>
            <person name="De Souza E.M."/>
            <person name="Pedrosa F.O."/>
            <person name="Steffens M.B."/>
            <person name="Faoro H."/>
            <person name="Tadra-Sfeir M.Z."/>
            <person name="Najafzadeh M.J."/>
            <person name="Felipe M.S."/>
            <person name="Teixeira M."/>
            <person name="Sun J."/>
            <person name="Xi L."/>
            <person name="Gomes R."/>
            <person name="De Azevedo C.M."/>
            <person name="Salgado C.G."/>
            <person name="Da Silva M.B."/>
            <person name="Nascimento M.F."/>
            <person name="Queiroz-Telles F."/>
            <person name="Attili D.S."/>
            <person name="Gorbushina A."/>
        </authorList>
    </citation>
    <scope>NUCLEOTIDE SEQUENCE [LARGE SCALE GENOMIC DNA]</scope>
    <source>
        <strain evidence="2 3">CBS 125763</strain>
    </source>
</reference>
<accession>A0A178Z5G1</accession>
<sequence length="454" mass="49725">MRIALTILPLAPLALQSTAQLYNYTYDPTNATLFQLSSDPYLAFLVEAVLATTIAEGTSSGEVLRIATQLVPGDLNGSYAPYHWFAEQMTTLAESIDPEVDPVGAREASFHAASYNRASVALLVGNASDPRLYEAWTPMLEQFATAIALLKPAPGVPVTIKAPNSSIGAFDIPAYFFKASASNESLPTVIVGTGYDEPMQDMYHLSCSEILKRGVNCLLYEGPGQATPRRAGLGFIPDWWSVITPIVDYLHTRVDVDVDKIVLLGDSFGGLLAPLAASREHRLSAMVLLDGLPNFRQVLEEQFPEDVLTLYDSGKEDEFNAAVNEALESDEAPTSYKFVWIYSLWSMKTESPYEAWTRLGDFSWNATTAGEIGNLPVYVAKGQDDLSTGNEPELARQYLVQGRPNGGNLTYYHEFLTSLGAGEHTSIGAEAQVYISVFTWLSQVWGGYKFTNHL</sequence>
<evidence type="ECO:0000256" key="1">
    <source>
        <dbReference type="SAM" id="SignalP"/>
    </source>
</evidence>
<evidence type="ECO:0008006" key="4">
    <source>
        <dbReference type="Google" id="ProtNLM"/>
    </source>
</evidence>
<name>A0A178Z5G1_9EURO</name>
<feature type="chain" id="PRO_5008098316" description="AB hydrolase-1 domain-containing protein" evidence="1">
    <location>
        <begin position="20"/>
        <end position="454"/>
    </location>
</feature>